<organism evidence="2 3">
    <name type="scientific">Sclerotinia borealis (strain F-4128)</name>
    <dbReference type="NCBI Taxonomy" id="1432307"/>
    <lineage>
        <taxon>Eukaryota</taxon>
        <taxon>Fungi</taxon>
        <taxon>Dikarya</taxon>
        <taxon>Ascomycota</taxon>
        <taxon>Pezizomycotina</taxon>
        <taxon>Leotiomycetes</taxon>
        <taxon>Helotiales</taxon>
        <taxon>Sclerotiniaceae</taxon>
        <taxon>Sclerotinia</taxon>
    </lineage>
</organism>
<feature type="region of interest" description="Disordered" evidence="1">
    <location>
        <begin position="453"/>
        <end position="482"/>
    </location>
</feature>
<accession>W9C9W1</accession>
<dbReference type="HOGENOM" id="CLU_457951_0_0_1"/>
<dbReference type="Proteomes" id="UP000019487">
    <property type="component" value="Unassembled WGS sequence"/>
</dbReference>
<sequence>MSIRRTLNTSSSLAVSEKVFDGDSTPNLTDSEDDYLSDGTIDRELMAKDLPKVTKFDFVLLDVFTRTPGKGRRIAIIVLDGETGQFLLPFERKMLVTQYDCPAMVLYSRSDGKSQFYIEHQCKNDMKTDWEPFETSHGVLALNYLLDLTDAQFNDRKEGQFIRTFLDGAEDFAGINYHKQHYVHLEERSEDDWFEIMPFRAGCDTALEDRTMQYRTVNLPPTIIDKAGFAGEIIKDISKAPVFVHQFGAIGFTFVNLYTTYNFNHITTGIPDFLVKEILAKSSSRHEDAFIGNNAGTVFFHISPRLCVETCQNKHNFEVYDLYQIYAKIVAPFPDSPATGSAATTLAAYLALYLSDYDIRYRESHERELDIGDHRITRFMMHLDTANTSKNQGSRVEIVVETEVDSLLRTKISELRFGAPIALVQQKSMETVRECLNVKSNIWHAAIRPLEANNEASDEGSDQTKDKRKDEEPASRGEAIAVEEKFPSLDDVKVEDISKGKMEDERSASEGKAMVVEEKFPSLDDVKIEVEDIAKEKRENERSASINDAMAEKGKSPSLDDAITGVLSGEGLGCLLPLSKKERKYLARLFKEGLEP</sequence>
<feature type="region of interest" description="Disordered" evidence="1">
    <location>
        <begin position="535"/>
        <end position="560"/>
    </location>
</feature>
<gene>
    <name evidence="2" type="ORF">SBOR_6980</name>
</gene>
<evidence type="ECO:0000256" key="1">
    <source>
        <dbReference type="SAM" id="MobiDB-lite"/>
    </source>
</evidence>
<keyword evidence="3" id="KW-1185">Reference proteome</keyword>
<protein>
    <submittedName>
        <fullName evidence="2">Uncharacterized protein</fullName>
    </submittedName>
</protein>
<feature type="compositionally biased region" description="Basic and acidic residues" evidence="1">
    <location>
        <begin position="462"/>
        <end position="475"/>
    </location>
</feature>
<dbReference type="AlphaFoldDB" id="W9C9W1"/>
<reference evidence="2 3" key="1">
    <citation type="journal article" date="2014" name="Genome Announc.">
        <title>Draft genome sequence of Sclerotinia borealis, a psychrophilic plant pathogenic fungus.</title>
        <authorList>
            <person name="Mardanov A.V."/>
            <person name="Beletsky A.V."/>
            <person name="Kadnikov V.V."/>
            <person name="Ignatov A.N."/>
            <person name="Ravin N.V."/>
        </authorList>
    </citation>
    <scope>NUCLEOTIDE SEQUENCE [LARGE SCALE GENOMIC DNA]</scope>
    <source>
        <strain evidence="3">F-4157</strain>
    </source>
</reference>
<proteinExistence type="predicted"/>
<comment type="caution">
    <text evidence="2">The sequence shown here is derived from an EMBL/GenBank/DDBJ whole genome shotgun (WGS) entry which is preliminary data.</text>
</comment>
<evidence type="ECO:0000313" key="2">
    <source>
        <dbReference type="EMBL" id="ESZ92646.1"/>
    </source>
</evidence>
<dbReference type="EMBL" id="AYSA01000370">
    <property type="protein sequence ID" value="ESZ92646.1"/>
    <property type="molecule type" value="Genomic_DNA"/>
</dbReference>
<name>W9C9W1_SCLBF</name>
<dbReference type="OrthoDB" id="3521731at2759"/>
<evidence type="ECO:0000313" key="3">
    <source>
        <dbReference type="Proteomes" id="UP000019487"/>
    </source>
</evidence>